<reference evidence="2 3" key="1">
    <citation type="submission" date="2018-11" db="EMBL/GenBank/DDBJ databases">
        <authorList>
            <consortium name="Pathogen Informatics"/>
        </authorList>
    </citation>
    <scope>NUCLEOTIDE SEQUENCE [LARGE SCALE GENOMIC DNA]</scope>
</reference>
<proteinExistence type="predicted"/>
<name>A0A3P7PN77_DIBLA</name>
<protein>
    <submittedName>
        <fullName evidence="2">Uncharacterized protein</fullName>
    </submittedName>
</protein>
<organism evidence="2 3">
    <name type="scientific">Dibothriocephalus latus</name>
    <name type="common">Fish tapeworm</name>
    <name type="synonym">Diphyllobothrium latum</name>
    <dbReference type="NCBI Taxonomy" id="60516"/>
    <lineage>
        <taxon>Eukaryota</taxon>
        <taxon>Metazoa</taxon>
        <taxon>Spiralia</taxon>
        <taxon>Lophotrochozoa</taxon>
        <taxon>Platyhelminthes</taxon>
        <taxon>Cestoda</taxon>
        <taxon>Eucestoda</taxon>
        <taxon>Diphyllobothriidea</taxon>
        <taxon>Diphyllobothriidae</taxon>
        <taxon>Dibothriocephalus</taxon>
    </lineage>
</organism>
<feature type="compositionally biased region" description="Basic residues" evidence="1">
    <location>
        <begin position="20"/>
        <end position="30"/>
    </location>
</feature>
<dbReference type="OrthoDB" id="6268013at2759"/>
<dbReference type="Proteomes" id="UP000281553">
    <property type="component" value="Unassembled WGS sequence"/>
</dbReference>
<gene>
    <name evidence="2" type="ORF">DILT_LOCUS13821</name>
</gene>
<evidence type="ECO:0000313" key="3">
    <source>
        <dbReference type="Proteomes" id="UP000281553"/>
    </source>
</evidence>
<evidence type="ECO:0000256" key="1">
    <source>
        <dbReference type="SAM" id="MobiDB-lite"/>
    </source>
</evidence>
<feature type="region of interest" description="Disordered" evidence="1">
    <location>
        <begin position="1"/>
        <end position="89"/>
    </location>
</feature>
<keyword evidence="3" id="KW-1185">Reference proteome</keyword>
<dbReference type="EMBL" id="UYRU01071726">
    <property type="protein sequence ID" value="VDN21372.1"/>
    <property type="molecule type" value="Genomic_DNA"/>
</dbReference>
<evidence type="ECO:0000313" key="2">
    <source>
        <dbReference type="EMBL" id="VDN21372.1"/>
    </source>
</evidence>
<accession>A0A3P7PN77</accession>
<feature type="compositionally biased region" description="Acidic residues" evidence="1">
    <location>
        <begin position="1"/>
        <end position="11"/>
    </location>
</feature>
<feature type="compositionally biased region" description="Low complexity" evidence="1">
    <location>
        <begin position="79"/>
        <end position="89"/>
    </location>
</feature>
<sequence>MDLEDVEEMSNDEVALAQNARRKSTRRNSPHNRWEPLKPDLPPPLNDQPPSEVSECPSLPQTEPPSKASECPALPQTEPPSSQVAQSSQPSSALRSCACADQRTVVKSADELHDRYLEELAEWPKFLSGLEDLANHPLQTPALSAEAVDENPVLAPFSHYLKPSSAKNSLTDDPIAVQQRIQRSYRRCVCSLISLSRRRKERHLILSGAKSDWEEWCTRERVKLMPSTAEACKSSKRDIFSRLTSFSTSTFSDQSST</sequence>
<dbReference type="AlphaFoldDB" id="A0A3P7PN77"/>